<dbReference type="EMBL" id="WNYA01049937">
    <property type="protein sequence ID" value="KAG8536120.1"/>
    <property type="molecule type" value="Genomic_DNA"/>
</dbReference>
<accession>A0AAV6YMD0</accession>
<gene>
    <name evidence="3" type="ORF">GDO81_027070</name>
</gene>
<evidence type="ECO:0000313" key="3">
    <source>
        <dbReference type="EMBL" id="KAG8536120.1"/>
    </source>
</evidence>
<dbReference type="InterPro" id="IPR001909">
    <property type="entry name" value="KRAB"/>
</dbReference>
<sequence length="172" mass="19870">MTGEDYATIKKKFDKFVAPSIIPNLSGGWERRQSPIMEPYSQVPEKNMEQKILELTHKILELLSGEVPIRCQDVSVYFSMEEWDYIEGHKDLYKDIMMEEHQDPPSPDGSNDTGSPQRWESPLNLQDCSEEDHCELQDDEVDRVWVTAMPMAAHFHHMIGFEALVIYGSIHS</sequence>
<name>A0AAV6YMD0_ENGPU</name>
<dbReference type="Proteomes" id="UP000824782">
    <property type="component" value="Unassembled WGS sequence"/>
</dbReference>
<protein>
    <recommendedName>
        <fullName evidence="2">KRAB domain-containing protein</fullName>
    </recommendedName>
</protein>
<dbReference type="SUPFAM" id="SSF109640">
    <property type="entry name" value="KRAB domain (Kruppel-associated box)"/>
    <property type="match status" value="1"/>
</dbReference>
<evidence type="ECO:0000259" key="2">
    <source>
        <dbReference type="Pfam" id="PF01352"/>
    </source>
</evidence>
<evidence type="ECO:0000313" key="4">
    <source>
        <dbReference type="Proteomes" id="UP000824782"/>
    </source>
</evidence>
<organism evidence="3 4">
    <name type="scientific">Engystomops pustulosus</name>
    <name type="common">Tungara frog</name>
    <name type="synonym">Physalaemus pustulosus</name>
    <dbReference type="NCBI Taxonomy" id="76066"/>
    <lineage>
        <taxon>Eukaryota</taxon>
        <taxon>Metazoa</taxon>
        <taxon>Chordata</taxon>
        <taxon>Craniata</taxon>
        <taxon>Vertebrata</taxon>
        <taxon>Euteleostomi</taxon>
        <taxon>Amphibia</taxon>
        <taxon>Batrachia</taxon>
        <taxon>Anura</taxon>
        <taxon>Neobatrachia</taxon>
        <taxon>Hyloidea</taxon>
        <taxon>Leptodactylidae</taxon>
        <taxon>Leiuperinae</taxon>
        <taxon>Engystomops</taxon>
    </lineage>
</organism>
<dbReference type="Gene3D" id="6.10.140.140">
    <property type="match status" value="1"/>
</dbReference>
<dbReference type="Pfam" id="PF01352">
    <property type="entry name" value="KRAB"/>
    <property type="match status" value="1"/>
</dbReference>
<feature type="compositionally biased region" description="Polar residues" evidence="1">
    <location>
        <begin position="108"/>
        <end position="122"/>
    </location>
</feature>
<keyword evidence="4" id="KW-1185">Reference proteome</keyword>
<evidence type="ECO:0000256" key="1">
    <source>
        <dbReference type="SAM" id="MobiDB-lite"/>
    </source>
</evidence>
<proteinExistence type="predicted"/>
<dbReference type="GO" id="GO:0006355">
    <property type="term" value="P:regulation of DNA-templated transcription"/>
    <property type="evidence" value="ECO:0007669"/>
    <property type="project" value="InterPro"/>
</dbReference>
<dbReference type="CDD" id="cd07765">
    <property type="entry name" value="KRAB_A-box"/>
    <property type="match status" value="1"/>
</dbReference>
<dbReference type="AlphaFoldDB" id="A0AAV6YMD0"/>
<comment type="caution">
    <text evidence="3">The sequence shown here is derived from an EMBL/GenBank/DDBJ whole genome shotgun (WGS) entry which is preliminary data.</text>
</comment>
<feature type="domain" description="KRAB" evidence="2">
    <location>
        <begin position="71"/>
        <end position="102"/>
    </location>
</feature>
<reference evidence="3" key="1">
    <citation type="thesis" date="2020" institute="ProQuest LLC" country="789 East Eisenhower Parkway, Ann Arbor, MI, USA">
        <title>Comparative Genomics and Chromosome Evolution.</title>
        <authorList>
            <person name="Mudd A.B."/>
        </authorList>
    </citation>
    <scope>NUCLEOTIDE SEQUENCE</scope>
    <source>
        <strain evidence="3">237g6f4</strain>
        <tissue evidence="3">Blood</tissue>
    </source>
</reference>
<dbReference type="InterPro" id="IPR036051">
    <property type="entry name" value="KRAB_dom_sf"/>
</dbReference>
<feature type="region of interest" description="Disordered" evidence="1">
    <location>
        <begin position="99"/>
        <end position="122"/>
    </location>
</feature>